<reference evidence="4" key="1">
    <citation type="journal article" date="2019" name="Int. J. Syst. Evol. Microbiol.">
        <title>The Global Catalogue of Microorganisms (GCM) 10K type strain sequencing project: providing services to taxonomists for standard genome sequencing and annotation.</title>
        <authorList>
            <consortium name="The Broad Institute Genomics Platform"/>
            <consortium name="The Broad Institute Genome Sequencing Center for Infectious Disease"/>
            <person name="Wu L."/>
            <person name="Ma J."/>
        </authorList>
    </citation>
    <scope>NUCLEOTIDE SEQUENCE [LARGE SCALE GENOMIC DNA]</scope>
    <source>
        <strain evidence="4">KCTC 42456</strain>
    </source>
</reference>
<protein>
    <submittedName>
        <fullName evidence="3">Glycosyl hydrolase 115 family protein</fullName>
    </submittedName>
</protein>
<evidence type="ECO:0000313" key="3">
    <source>
        <dbReference type="EMBL" id="MFD2733007.1"/>
    </source>
</evidence>
<evidence type="ECO:0000259" key="2">
    <source>
        <dbReference type="Pfam" id="PF17829"/>
    </source>
</evidence>
<dbReference type="SUPFAM" id="SSF55545">
    <property type="entry name" value="beta-N-acetylhexosaminidase-like domain"/>
    <property type="match status" value="1"/>
</dbReference>
<feature type="domain" description="Gylcosyl hydrolase 115 C-terminal" evidence="2">
    <location>
        <begin position="752"/>
        <end position="910"/>
    </location>
</feature>
<dbReference type="InterPro" id="IPR042301">
    <property type="entry name" value="GH115_sf"/>
</dbReference>
<proteinExistence type="predicted"/>
<accession>A0ABW5TW15</accession>
<comment type="caution">
    <text evidence="3">The sequence shown here is derived from an EMBL/GenBank/DDBJ whole genome shotgun (WGS) entry which is preliminary data.</text>
</comment>
<dbReference type="PANTHER" id="PTHR37842:SF2">
    <property type="entry name" value="GYLCOSYL HYDROLASE 115 C-TERMINAL DOMAIN-CONTAINING PROTEIN"/>
    <property type="match status" value="1"/>
</dbReference>
<dbReference type="RefSeq" id="WP_379041670.1">
    <property type="nucleotide sequence ID" value="NZ_JBHSKW010000016.1"/>
</dbReference>
<dbReference type="Proteomes" id="UP001597546">
    <property type="component" value="Unassembled WGS sequence"/>
</dbReference>
<keyword evidence="1 3" id="KW-0378">Hydrolase</keyword>
<dbReference type="Gene3D" id="2.60.120.1620">
    <property type="match status" value="1"/>
</dbReference>
<dbReference type="Gene3D" id="3.20.20.520">
    <property type="entry name" value="Glycosyl hydrolase family 115"/>
    <property type="match status" value="1"/>
</dbReference>
<dbReference type="InterPro" id="IPR041437">
    <property type="entry name" value="GH115_C"/>
</dbReference>
<dbReference type="GO" id="GO:0016787">
    <property type="term" value="F:hydrolase activity"/>
    <property type="evidence" value="ECO:0007669"/>
    <property type="project" value="UniProtKB-KW"/>
</dbReference>
<sequence>MSPQHKITLVYHRNSAKLDSILAHTLAKDIFTITGYQPQVLNSLAQAKGNIIVLENADELSYFKQSNASQIRNQWEVFSIKTLQKPNAKINKALIITGSDNRGLAYGVFHLSEKLGINPWYYWADVHTEKKSTLSIAIKDTISKTPSVKYRGVFLNDEDWGLRPWAATQIDKELNNIGPKTYAKIFELLLRLKANMIWPAMHPGTKAFFNVPGNLEMAQHYNIIISTSHAEPMLRNNVDEWSEQTMGRFNYLTNKEKIQDYWKNRILESKKNEVIYTMGMRGVHDSGMEGVKSNKEAVPLTEQVIKDQRQILADVLGKNSIPQAITLYKEVLDIYDLGLIVPDDVTLVWPDDNYGYIRRLNSPEEAKRTGGSGVYYHASYWGRPHDYLWLSTIPAGLMWKEMLKAYQNNSKKIWVLNVGDIKPAEYQTQLFMDMAYDISPFQNNNYLIQHRKNWYESIFPNQGNSIANLMNDYEQLALERKPEFMGWSQTEPTTKIAFTAYNHFYYGDEAQQRLNKYQNLENRALRIADKLANQYRDSYFELVKYPVIASSNMSKKFLYRDKAVLYAKQGRLSAIKYKDSTDLAYQNIAKLTQYFNDSLANGKWKNMMFMTPRKLPVFDNPKILLNPVNSKSNWGLITEGQTELDDKLDTLILPNYYESKNQKFFVDIFLTKDSALHWELFADKAGLKFSVKAGHLSKEGKTQERIWISLEDNFVFETKQEILLTIKTSFGTKYIKINVLNHTNSTTDKLVFQEMNGYISIYAENYTEIKSSKNKYWHLINGLGYTQKIMESVMKGHSQDDAVLSYQFINTSLAKPIVSVFTVPNHPLNKNYSLKYAISVDNGDWIIKDFATKDRNNEWKQNVLSNISIQKITLPELKPGKHILQFKMIDPGVMLDRMILDFGGFKPAYSTIAETK</sequence>
<keyword evidence="4" id="KW-1185">Reference proteome</keyword>
<dbReference type="Pfam" id="PF15979">
    <property type="entry name" value="Glyco_hydro_115"/>
    <property type="match status" value="1"/>
</dbReference>
<dbReference type="Pfam" id="PF17829">
    <property type="entry name" value="GH115_C"/>
    <property type="match status" value="1"/>
</dbReference>
<name>A0ABW5TW15_9SPHI</name>
<dbReference type="InterPro" id="IPR029018">
    <property type="entry name" value="Hex-like_dom2"/>
</dbReference>
<gene>
    <name evidence="3" type="ORF">ACFSSE_14955</name>
</gene>
<dbReference type="EMBL" id="JBHULV010000051">
    <property type="protein sequence ID" value="MFD2733007.1"/>
    <property type="molecule type" value="Genomic_DNA"/>
</dbReference>
<dbReference type="Gene3D" id="3.30.379.10">
    <property type="entry name" value="Chitobiase/beta-hexosaminidase domain 2-like"/>
    <property type="match status" value="1"/>
</dbReference>
<evidence type="ECO:0000256" key="1">
    <source>
        <dbReference type="ARBA" id="ARBA00022801"/>
    </source>
</evidence>
<dbReference type="Gene3D" id="1.20.58.2150">
    <property type="match status" value="1"/>
</dbReference>
<evidence type="ECO:0000313" key="4">
    <source>
        <dbReference type="Proteomes" id="UP001597546"/>
    </source>
</evidence>
<organism evidence="3 4">
    <name type="scientific">Pedobacter alpinus</name>
    <dbReference type="NCBI Taxonomy" id="1590643"/>
    <lineage>
        <taxon>Bacteria</taxon>
        <taxon>Pseudomonadati</taxon>
        <taxon>Bacteroidota</taxon>
        <taxon>Sphingobacteriia</taxon>
        <taxon>Sphingobacteriales</taxon>
        <taxon>Sphingobacteriaceae</taxon>
        <taxon>Pedobacter</taxon>
    </lineage>
</organism>
<dbReference type="PANTHER" id="PTHR37842">
    <property type="match status" value="1"/>
</dbReference>
<dbReference type="InterPro" id="IPR031924">
    <property type="entry name" value="GH115"/>
</dbReference>